<dbReference type="Proteomes" id="UP000559256">
    <property type="component" value="Unassembled WGS sequence"/>
</dbReference>
<organism evidence="2 3">
    <name type="scientific">Tetrapyrgos nigripes</name>
    <dbReference type="NCBI Taxonomy" id="182062"/>
    <lineage>
        <taxon>Eukaryota</taxon>
        <taxon>Fungi</taxon>
        <taxon>Dikarya</taxon>
        <taxon>Basidiomycota</taxon>
        <taxon>Agaricomycotina</taxon>
        <taxon>Agaricomycetes</taxon>
        <taxon>Agaricomycetidae</taxon>
        <taxon>Agaricales</taxon>
        <taxon>Marasmiineae</taxon>
        <taxon>Marasmiaceae</taxon>
        <taxon>Tetrapyrgos</taxon>
    </lineage>
</organism>
<sequence length="481" mass="53711">MLRVVSVRILHRPGCRWYTISTLNPSRLLPSDCIPFKSINSAKLADVYDPSNSNSSLFLSPKHIQYIPDPSPYGFLYLHRPEGAPSTVSELRFRVVERPSESIASKLPHELFLNGTDLVLRNNVAYSLPLYKIVKKTSLWPLKEFLVKDGVVSEELVERVDNIFPNMFPDSTSSPISPATVVYKLNQPFPIHVFHNKATIFLVSEDQVLDLNLGSSWLGYPQKRRQICRGSALVVIDHESSPSPSDEFIPSISSSISPLSEDFSSSPSSSSTSTSSTSGTKGGAVLTPYLSPAAVLHLQKDPNRPRRYLHPNTLHPYILRVVKPPRAAPRTWFENKWRRIKESHKRHKEIKAQEDEGSLASASTSTSTPTPSSAPLSIPFAPSASEPSLLSKSQLTSTIPSSSSLESDEEGTTKEGNQLETKEKEEREREQEQEQDNAKKDPGPKFYTPYIQAGRSTRLRAFSYMVDDQAQLGEIVKRILR</sequence>
<feature type="compositionally biased region" description="Basic and acidic residues" evidence="1">
    <location>
        <begin position="420"/>
        <end position="443"/>
    </location>
</feature>
<evidence type="ECO:0000256" key="1">
    <source>
        <dbReference type="SAM" id="MobiDB-lite"/>
    </source>
</evidence>
<evidence type="ECO:0000313" key="3">
    <source>
        <dbReference type="Proteomes" id="UP000559256"/>
    </source>
</evidence>
<dbReference type="AlphaFoldDB" id="A0A8H5D3E6"/>
<proteinExistence type="predicted"/>
<protein>
    <submittedName>
        <fullName evidence="2">Uncharacterized protein</fullName>
    </submittedName>
</protein>
<reference evidence="2 3" key="1">
    <citation type="journal article" date="2020" name="ISME J.">
        <title>Uncovering the hidden diversity of litter-decomposition mechanisms in mushroom-forming fungi.</title>
        <authorList>
            <person name="Floudas D."/>
            <person name="Bentzer J."/>
            <person name="Ahren D."/>
            <person name="Johansson T."/>
            <person name="Persson P."/>
            <person name="Tunlid A."/>
        </authorList>
    </citation>
    <scope>NUCLEOTIDE SEQUENCE [LARGE SCALE GENOMIC DNA]</scope>
    <source>
        <strain evidence="2 3">CBS 291.85</strain>
    </source>
</reference>
<evidence type="ECO:0000313" key="2">
    <source>
        <dbReference type="EMBL" id="KAF5352922.1"/>
    </source>
</evidence>
<dbReference type="EMBL" id="JAACJM010000065">
    <property type="protein sequence ID" value="KAF5352922.1"/>
    <property type="molecule type" value="Genomic_DNA"/>
</dbReference>
<keyword evidence="3" id="KW-1185">Reference proteome</keyword>
<gene>
    <name evidence="2" type="ORF">D9758_007911</name>
</gene>
<accession>A0A8H5D3E6</accession>
<name>A0A8H5D3E6_9AGAR</name>
<feature type="compositionally biased region" description="Low complexity" evidence="1">
    <location>
        <begin position="358"/>
        <end position="377"/>
    </location>
</feature>
<comment type="caution">
    <text evidence="2">The sequence shown here is derived from an EMBL/GenBank/DDBJ whole genome shotgun (WGS) entry which is preliminary data.</text>
</comment>
<feature type="region of interest" description="Disordered" evidence="1">
    <location>
        <begin position="259"/>
        <end position="284"/>
    </location>
</feature>
<feature type="compositionally biased region" description="Low complexity" evidence="1">
    <location>
        <begin position="391"/>
        <end position="405"/>
    </location>
</feature>
<feature type="compositionally biased region" description="Low complexity" evidence="1">
    <location>
        <begin position="259"/>
        <end position="278"/>
    </location>
</feature>
<feature type="region of interest" description="Disordered" evidence="1">
    <location>
        <begin position="344"/>
        <end position="449"/>
    </location>
</feature>
<dbReference type="OrthoDB" id="2839137at2759"/>